<dbReference type="GeneID" id="27367337"/>
<feature type="domain" description="Alanine dehydrogenase/pyridine nucleotide transhydrogenase N-terminal" evidence="10">
    <location>
        <begin position="33"/>
        <end position="165"/>
    </location>
</feature>
<name>M7WR95_RHOT1</name>
<dbReference type="Pfam" id="PF16653">
    <property type="entry name" value="Sacchrp_dh_C"/>
    <property type="match status" value="1"/>
</dbReference>
<dbReference type="Gene3D" id="3.40.50.720">
    <property type="entry name" value="NAD(P)-binding Rossmann-like Domain"/>
    <property type="match status" value="3"/>
</dbReference>
<dbReference type="RefSeq" id="XP_016271524.1">
    <property type="nucleotide sequence ID" value="XM_016416995.1"/>
</dbReference>
<dbReference type="SUPFAM" id="SSF55347">
    <property type="entry name" value="Glyceraldehyde-3-phosphate dehydrogenase-like, C-terminal domain"/>
    <property type="match status" value="1"/>
</dbReference>
<evidence type="ECO:0000256" key="7">
    <source>
        <dbReference type="ARBA" id="ARBA00025744"/>
    </source>
</evidence>
<dbReference type="GO" id="GO:0004753">
    <property type="term" value="F:saccharopine dehydrogenase activity"/>
    <property type="evidence" value="ECO:0007669"/>
    <property type="project" value="TreeGrafter"/>
</dbReference>
<dbReference type="PANTHER" id="PTHR11133:SF23">
    <property type="entry name" value="SACCHAROPINE DEHYDROGENASE [NAD(+), L-LYSINE-FORMING]"/>
    <property type="match status" value="1"/>
</dbReference>
<sequence>MQSVSRARTRLARQLRVKGRAFSASAQALAVLGLRAEDPARKWERRAALDPTAVAELVKDGHEVLVEKCAKRAIGNDEYAKAGARLVDTFDSSACDVVVGVKEPTIPSLFSNTSPNKPAAHLAFFHCHKGQEYNHPLLRTLLQSSKQSGTRFIDYELLTSYSGAPARSEPTIPGTSTTPPTAPPRKRTVGFGFLAGYSGMADGLAQLGTKLLAGKGVVSPFLSLPRPLQAGTVHKMETELRRVGEEVRRGEMGQKLGPIVIAVSGRGKVGDGARRALDELGVEWIKADMLSEVVNRAPTTIYACHLELADYLVDRSGKAFDREEYRAHPERFDSVFHEKIAPYSTVFLNGGFWAPPSPRLLTTAQLASLQQNSKSRLISIVDVSCDFGGGLEFVKAATTLDDPIVQYDAVSDQLHRDPAHPTSVQLSSVEILPSAFPLDATKHFSNVLLPYLRHLLDDPSLARSTGDSEIREALKRATLVKDGKLEKQHEWLYELLEKASVAEKRRKAVVLGAGLVAGPAVRTLAARPDVDVIVASNDLPAAEQLASGLENVSAVSLDAGSEQALSDLVASADVVLSLLPAPMHVNVAKLCIKHNKALVTASYVSPAMSALHESAKDAGVVLLNELGLDPGIDHITAMRLIHEAKETGNKASFSPFAPIKSFVSFCGGLPAPEISNVPLGYKFSWSPRGVLTAALNSASFRLSGRNISIPGSDLLRLNFPTVRLIRGFAFEGVANRDSLAYLPQYGLDRDLPTILRGTLRYPGFSKIADAFKKMGLFDTETLNAPIERWTDLVLLCLRKRGVVLDSEASLQSALKQVLGGDAALAEVIQELQALSLVDSSDVSPAADLPPLPNAPCAPIDLLSSILANRLAYKPGERDAVVLTHEVTTESADGQVELFTSSLVQYGDEKASAMATTVGVPIALGALLYLDGKIAQRGVVSPASDEVWPPMLAALQDAGIRFVEGRRKGTRGVLEQLEQQVARF</sequence>
<dbReference type="Pfam" id="PF01262">
    <property type="entry name" value="AlaDh_PNT_C"/>
    <property type="match status" value="1"/>
</dbReference>
<dbReference type="FunFam" id="3.40.50.720:FF:000072">
    <property type="entry name" value="Saccharopine dehydrogenase [NADP(+), L-glutamate-forming]"/>
    <property type="match status" value="1"/>
</dbReference>
<dbReference type="AlphaFoldDB" id="M7WR95"/>
<comment type="pathway">
    <text evidence="1">Amino-acid degradation; L-lysine degradation via saccharopine pathway; glutaryl-CoA from L-lysine: step 1/6.</text>
</comment>
<evidence type="ECO:0000256" key="1">
    <source>
        <dbReference type="ARBA" id="ARBA00004682"/>
    </source>
</evidence>
<evidence type="ECO:0000256" key="8">
    <source>
        <dbReference type="SAM" id="MobiDB-lite"/>
    </source>
</evidence>
<dbReference type="SMART" id="SM01002">
    <property type="entry name" value="AlaDh_PNT_C"/>
    <property type="match status" value="1"/>
</dbReference>
<organism evidence="11 12">
    <name type="scientific">Rhodotorula toruloides (strain NP11)</name>
    <name type="common">Yeast</name>
    <name type="synonym">Rhodosporidium toruloides</name>
    <dbReference type="NCBI Taxonomy" id="1130832"/>
    <lineage>
        <taxon>Eukaryota</taxon>
        <taxon>Fungi</taxon>
        <taxon>Dikarya</taxon>
        <taxon>Basidiomycota</taxon>
        <taxon>Pucciniomycotina</taxon>
        <taxon>Microbotryomycetes</taxon>
        <taxon>Sporidiobolales</taxon>
        <taxon>Sporidiobolaceae</taxon>
        <taxon>Rhodotorula</taxon>
    </lineage>
</organism>
<dbReference type="UniPathway" id="UPA00868">
    <property type="reaction ID" value="UER00835"/>
</dbReference>
<feature type="region of interest" description="Disordered" evidence="8">
    <location>
        <begin position="164"/>
        <end position="185"/>
    </location>
</feature>
<keyword evidence="5" id="KW-0028">Amino-acid biosynthesis</keyword>
<gene>
    <name evidence="11" type="ORF">RHTO_03324</name>
</gene>
<keyword evidence="12" id="KW-1185">Reference proteome</keyword>
<evidence type="ECO:0000256" key="3">
    <source>
        <dbReference type="ARBA" id="ARBA00022857"/>
    </source>
</evidence>
<keyword evidence="5" id="KW-0457">Lysine biosynthesis</keyword>
<evidence type="ECO:0000313" key="12">
    <source>
        <dbReference type="Proteomes" id="UP000016926"/>
    </source>
</evidence>
<dbReference type="InterPro" id="IPR032095">
    <property type="entry name" value="Sacchrp_dh-like_C"/>
</dbReference>
<dbReference type="InterPro" id="IPR005097">
    <property type="entry name" value="Sacchrp_dh_NADP-bd"/>
</dbReference>
<dbReference type="Gene3D" id="1.10.1870.10">
    <property type="entry name" value="Domain 3, Saccharopine reductase"/>
    <property type="match status" value="1"/>
</dbReference>
<dbReference type="Pfam" id="PF03435">
    <property type="entry name" value="Sacchrp_dh_NADP"/>
    <property type="match status" value="1"/>
</dbReference>
<dbReference type="InterPro" id="IPR051168">
    <property type="entry name" value="AASS"/>
</dbReference>
<dbReference type="InterPro" id="IPR007698">
    <property type="entry name" value="AlaDH/PNT_NAD(H)-bd"/>
</dbReference>
<dbReference type="SUPFAM" id="SSF52283">
    <property type="entry name" value="Formate/glycerate dehydrogenase catalytic domain-like"/>
    <property type="match status" value="1"/>
</dbReference>
<dbReference type="Pfam" id="PF05222">
    <property type="entry name" value="AlaDh_PNT_N"/>
    <property type="match status" value="1"/>
</dbReference>
<evidence type="ECO:0000259" key="10">
    <source>
        <dbReference type="SMART" id="SM01003"/>
    </source>
</evidence>
<comment type="pathway">
    <text evidence="2">Amino-acid degradation; L-lysine degradation via saccharopine pathway; glutaryl-CoA from L-lysine: step 2/6.</text>
</comment>
<dbReference type="EMBL" id="KB722661">
    <property type="protein sequence ID" value="EMS20405.1"/>
    <property type="molecule type" value="Genomic_DNA"/>
</dbReference>
<dbReference type="OrthoDB" id="10059875at2759"/>
<dbReference type="SUPFAM" id="SSF51735">
    <property type="entry name" value="NAD(P)-binding Rossmann-fold domains"/>
    <property type="match status" value="1"/>
</dbReference>
<dbReference type="GO" id="GO:0005737">
    <property type="term" value="C:cytoplasm"/>
    <property type="evidence" value="ECO:0007669"/>
    <property type="project" value="TreeGrafter"/>
</dbReference>
<keyword evidence="4" id="KW-0560">Oxidoreductase</keyword>
<accession>M7WR95</accession>
<keyword evidence="3" id="KW-0521">NADP</keyword>
<dbReference type="Gene3D" id="3.30.360.10">
    <property type="entry name" value="Dihydrodipicolinate Reductase, domain 2"/>
    <property type="match status" value="1"/>
</dbReference>
<dbReference type="eggNOG" id="KOG0172">
    <property type="taxonomic scope" value="Eukaryota"/>
</dbReference>
<evidence type="ECO:0000256" key="5">
    <source>
        <dbReference type="ARBA" id="ARBA00023154"/>
    </source>
</evidence>
<protein>
    <submittedName>
        <fullName evidence="11">Alpha-aminoadipic semialdehyde synthase</fullName>
    </submittedName>
</protein>
<evidence type="ECO:0000259" key="9">
    <source>
        <dbReference type="SMART" id="SM01002"/>
    </source>
</evidence>
<dbReference type="PANTHER" id="PTHR11133">
    <property type="entry name" value="SACCHAROPINE DEHYDROGENASE"/>
    <property type="match status" value="1"/>
</dbReference>
<dbReference type="InterPro" id="IPR007886">
    <property type="entry name" value="AlaDH/PNT_N"/>
</dbReference>
<dbReference type="GO" id="GO:0019878">
    <property type="term" value="P:lysine biosynthetic process via aminoadipic acid"/>
    <property type="evidence" value="ECO:0007669"/>
    <property type="project" value="TreeGrafter"/>
</dbReference>
<dbReference type="SMART" id="SM01003">
    <property type="entry name" value="AlaDh_PNT_N"/>
    <property type="match status" value="1"/>
</dbReference>
<comment type="similarity">
    <text evidence="7">In the C-terminal section; belongs to the saccharopine dehydrogenase family.</text>
</comment>
<evidence type="ECO:0000313" key="11">
    <source>
        <dbReference type="EMBL" id="EMS20405.1"/>
    </source>
</evidence>
<dbReference type="HOGENOM" id="CLU_005231_0_0_1"/>
<feature type="compositionally biased region" description="Low complexity" evidence="8">
    <location>
        <begin position="170"/>
        <end position="179"/>
    </location>
</feature>
<evidence type="ECO:0000256" key="6">
    <source>
        <dbReference type="ARBA" id="ARBA00023268"/>
    </source>
</evidence>
<dbReference type="Proteomes" id="UP000016926">
    <property type="component" value="Unassembled WGS sequence"/>
</dbReference>
<evidence type="ECO:0000256" key="4">
    <source>
        <dbReference type="ARBA" id="ARBA00023002"/>
    </source>
</evidence>
<dbReference type="InterPro" id="IPR036291">
    <property type="entry name" value="NAD(P)-bd_dom_sf"/>
</dbReference>
<reference evidence="11 12" key="1">
    <citation type="journal article" date="2012" name="Nat. Commun.">
        <title>A multi-omic map of the lipid-producing yeast Rhodosporidium toruloides.</title>
        <authorList>
            <person name="Zhu Z."/>
            <person name="Zhang S."/>
            <person name="Liu H."/>
            <person name="Shen H."/>
            <person name="Lin X."/>
            <person name="Yang F."/>
            <person name="Zhou Y.J."/>
            <person name="Jin G."/>
            <person name="Ye M."/>
            <person name="Zou H."/>
            <person name="Zou H."/>
            <person name="Zhao Z.K."/>
        </authorList>
    </citation>
    <scope>NUCLEOTIDE SEQUENCE [LARGE SCALE GENOMIC DNA]</scope>
    <source>
        <strain evidence="11 12">NP11</strain>
    </source>
</reference>
<dbReference type="GO" id="GO:0033512">
    <property type="term" value="P:L-lysine catabolic process to acetyl-CoA via saccharopine"/>
    <property type="evidence" value="ECO:0007669"/>
    <property type="project" value="UniProtKB-UniPathway"/>
</dbReference>
<proteinExistence type="inferred from homology"/>
<evidence type="ECO:0000256" key="2">
    <source>
        <dbReference type="ARBA" id="ARBA00004720"/>
    </source>
</evidence>
<feature type="domain" description="Alanine dehydrogenase/pyridine nucleotide transhydrogenase NAD(H)-binding" evidence="9">
    <location>
        <begin position="244"/>
        <end position="427"/>
    </location>
</feature>
<keyword evidence="6" id="KW-0511">Multifunctional enzyme</keyword>